<dbReference type="InterPro" id="IPR050164">
    <property type="entry name" value="Peptidase_C19"/>
</dbReference>
<comment type="caution">
    <text evidence="3">The sequence shown here is derived from an EMBL/GenBank/DDBJ whole genome shotgun (WGS) entry which is preliminary data.</text>
</comment>
<dbReference type="PROSITE" id="PS50235">
    <property type="entry name" value="USP_3"/>
    <property type="match status" value="1"/>
</dbReference>
<dbReference type="PANTHER" id="PTHR24006:SF827">
    <property type="entry name" value="UBIQUITIN CARBOXYL-TERMINAL HYDROLASE 34"/>
    <property type="match status" value="1"/>
</dbReference>
<protein>
    <recommendedName>
        <fullName evidence="2">USP domain-containing protein</fullName>
    </recommendedName>
</protein>
<dbReference type="InterPro" id="IPR028889">
    <property type="entry name" value="USP"/>
</dbReference>
<dbReference type="SUPFAM" id="SSF54001">
    <property type="entry name" value="Cysteine proteinases"/>
    <property type="match status" value="1"/>
</dbReference>
<dbReference type="Pfam" id="PF12030">
    <property type="entry name" value="DUF3517"/>
    <property type="match status" value="1"/>
</dbReference>
<dbReference type="EMBL" id="JBBBZM010000039">
    <property type="protein sequence ID" value="KAL0637095.1"/>
    <property type="molecule type" value="Genomic_DNA"/>
</dbReference>
<keyword evidence="4" id="KW-1185">Reference proteome</keyword>
<dbReference type="Pfam" id="PF00443">
    <property type="entry name" value="UCH"/>
    <property type="match status" value="1"/>
</dbReference>
<evidence type="ECO:0000259" key="2">
    <source>
        <dbReference type="PROSITE" id="PS50235"/>
    </source>
</evidence>
<reference evidence="3 4" key="1">
    <citation type="submission" date="2024-02" db="EMBL/GenBank/DDBJ databases">
        <title>Discinaceae phylogenomics.</title>
        <authorList>
            <person name="Dirks A.C."/>
            <person name="James T.Y."/>
        </authorList>
    </citation>
    <scope>NUCLEOTIDE SEQUENCE [LARGE SCALE GENOMIC DNA]</scope>
    <source>
        <strain evidence="3 4">ACD0624</strain>
    </source>
</reference>
<dbReference type="InterPro" id="IPR038765">
    <property type="entry name" value="Papain-like_cys_pep_sf"/>
</dbReference>
<dbReference type="Gene3D" id="3.90.70.10">
    <property type="entry name" value="Cysteine proteinases"/>
    <property type="match status" value="1"/>
</dbReference>
<gene>
    <name evidence="3" type="ORF">Q9L58_003918</name>
</gene>
<dbReference type="InterPro" id="IPR021905">
    <property type="entry name" value="DUF3517"/>
</dbReference>
<name>A0ABR3GMF2_9PEZI</name>
<dbReference type="InterPro" id="IPR001394">
    <property type="entry name" value="Peptidase_C19_UCH"/>
</dbReference>
<sequence>MTQLFMNRSFRAFILEMPVNPTDDSQKLLYFMKVLFARMQNSYMKAVEPKDFVEAITDYEGEQIDIAVQMDVDEFFNLIFDRLEGQMPSMELKSSFRSHYGGQLVQQVKSNECPHISERNEPFSAIQCDIKGKSTLQESLKAYVEGEIMDGDNKYSCTTCDRHVDAVKRTCLKDIPDHLIFHLKRFEFDLQTMHRSKINDCFEFPTSIDMRPYTMEYLGGCENNSEKSLPDMFELVGVLVHSGTAESGHYYSYIRNRLSPSGSPEWFEFNDSEVSSFDPSTIPAACYGGSDGITRDAMGQTYALSKPYSAYMLFYERSSLLLSSEPNLGTVAVQPKLSVPRDLELEIHRENEYFIRKYCMFDNNHIEFVRKLLDQQQRLIKHMPHPDHVYEKKALLLGLDTLEQIATRFKDSTEGEALFNVLNAYLIQCPQCCLEFFDWLCEKEDAITNLLVCNPYAKARGNFMRLVMFALNQVRRKRPELYGPTSESDADGHDIEYEDTVLYKLCSSLMRSWNGLQWSIKTWNDYFSLLASISALGDLEKVVMLDLGFLRKTMELLLMDHLQAPRKLEYLFDNFAKIWTKRRPPLGNLGAVIGGLMSLCDPNMRPCRDDESRTFFLRRIPKFPLTSTEYDFFTFSPKNHLVMLTRLLESQATTESMGILIAHIVKSDAAPVEGPLLEQIKATLISGVPVDPAQDAEPFLMCLLYFIQATKSPNYVKEILRRVADEVPTIGTDGGPEHLLFFEELSNLRNPNLKQNLIRWRMIEFVGLWAPPLLTYCDGTVRDKTERLLDEILFNILQDGCDRPRARKGAEDLMNGCFAFIESRFPRTRQQCDEKTFENVLRVLDKCGEYQDDEEAFRARGDGLRLLIEKIILEEEDADLASDEWGGSDIGSDTHEMEVQLDEYNST</sequence>
<evidence type="ECO:0000313" key="3">
    <source>
        <dbReference type="EMBL" id="KAL0637095.1"/>
    </source>
</evidence>
<dbReference type="InterPro" id="IPR018200">
    <property type="entry name" value="USP_CS"/>
</dbReference>
<feature type="region of interest" description="Disordered" evidence="1">
    <location>
        <begin position="883"/>
        <end position="907"/>
    </location>
</feature>
<feature type="domain" description="USP" evidence="2">
    <location>
        <begin position="1"/>
        <end position="318"/>
    </location>
</feature>
<dbReference type="Proteomes" id="UP001447188">
    <property type="component" value="Unassembled WGS sequence"/>
</dbReference>
<organism evidence="3 4">
    <name type="scientific">Discina gigas</name>
    <dbReference type="NCBI Taxonomy" id="1032678"/>
    <lineage>
        <taxon>Eukaryota</taxon>
        <taxon>Fungi</taxon>
        <taxon>Dikarya</taxon>
        <taxon>Ascomycota</taxon>
        <taxon>Pezizomycotina</taxon>
        <taxon>Pezizomycetes</taxon>
        <taxon>Pezizales</taxon>
        <taxon>Discinaceae</taxon>
        <taxon>Discina</taxon>
    </lineage>
</organism>
<evidence type="ECO:0000313" key="4">
    <source>
        <dbReference type="Proteomes" id="UP001447188"/>
    </source>
</evidence>
<dbReference type="PANTHER" id="PTHR24006">
    <property type="entry name" value="UBIQUITIN CARBOXYL-TERMINAL HYDROLASE"/>
    <property type="match status" value="1"/>
</dbReference>
<evidence type="ECO:0000256" key="1">
    <source>
        <dbReference type="SAM" id="MobiDB-lite"/>
    </source>
</evidence>
<accession>A0ABR3GMF2</accession>
<proteinExistence type="predicted"/>
<dbReference type="PROSITE" id="PS00973">
    <property type="entry name" value="USP_2"/>
    <property type="match status" value="1"/>
</dbReference>